<feature type="region of interest" description="Disordered" evidence="1">
    <location>
        <begin position="282"/>
        <end position="305"/>
    </location>
</feature>
<keyword evidence="5" id="KW-1185">Reference proteome</keyword>
<gene>
    <name evidence="4" type="ORF">O0I10_012529</name>
    <name evidence="3" type="ORF">O0I10_013182</name>
</gene>
<dbReference type="Pfam" id="PF14303">
    <property type="entry name" value="NAM-associated"/>
    <property type="match status" value="1"/>
</dbReference>
<dbReference type="EMBL" id="JARTCD010000132">
    <property type="protein sequence ID" value="KAJ8651884.1"/>
    <property type="molecule type" value="Genomic_DNA"/>
</dbReference>
<dbReference type="AlphaFoldDB" id="A0AAD7USE2"/>
<feature type="region of interest" description="Disordered" evidence="1">
    <location>
        <begin position="197"/>
        <end position="219"/>
    </location>
</feature>
<dbReference type="RefSeq" id="XP_058336798.1">
    <property type="nucleotide sequence ID" value="XM_058492423.1"/>
</dbReference>
<feature type="region of interest" description="Disordered" evidence="1">
    <location>
        <begin position="1"/>
        <end position="53"/>
    </location>
</feature>
<name>A0AAD7USE2_9FUNG</name>
<sequence length="305" mass="34032">MSGSNPESTTYPFSSHPEPTLSRSSSLMSMDSPSPAENDPSSSASSRSRFRGRGQTWSLNEEVSLCQAWVHISENPAIGTGQNRTGFWKSVHDHWRLIVDNRSPVRSVESLEARWKVIQYEVSKFIGFVEAAKGRSGCNGADEINAARQLFRESTAAAGKPGKEFQFMHCYEYLKECQKFSTRYIQKTQPAVVESVADEVRPTGNKKAKAKQAEEHANKRKADELLEVQQELSKIARQKLEVAQEACELEIMSKDTSTMNPIAKQYFMMRQQQVLDAYMKKQVQSQSVSNGDGGNGDGDAGFDTQ</sequence>
<evidence type="ECO:0000313" key="4">
    <source>
        <dbReference type="EMBL" id="KAJ8651884.1"/>
    </source>
</evidence>
<reference evidence="4 5" key="1">
    <citation type="submission" date="2023-03" db="EMBL/GenBank/DDBJ databases">
        <title>Genome sequence of Lichtheimia ornata CBS 291.66.</title>
        <authorList>
            <person name="Mohabir J.T."/>
            <person name="Shea T.P."/>
            <person name="Kurbessoian T."/>
            <person name="Berby B."/>
            <person name="Fontaine J."/>
            <person name="Livny J."/>
            <person name="Gnirke A."/>
            <person name="Stajich J.E."/>
            <person name="Cuomo C.A."/>
        </authorList>
    </citation>
    <scope>NUCLEOTIDE SEQUENCE [LARGE SCALE GENOMIC DNA]</scope>
    <source>
        <strain evidence="4">CBS 291.66</strain>
    </source>
</reference>
<proteinExistence type="predicted"/>
<feature type="compositionally biased region" description="Low complexity" evidence="1">
    <location>
        <begin position="21"/>
        <end position="47"/>
    </location>
</feature>
<evidence type="ECO:0000313" key="3">
    <source>
        <dbReference type="EMBL" id="KAJ8651324.1"/>
    </source>
</evidence>
<protein>
    <recommendedName>
        <fullName evidence="2">No apical meristem-associated C-terminal domain-containing protein</fullName>
    </recommendedName>
</protein>
<evidence type="ECO:0000259" key="2">
    <source>
        <dbReference type="Pfam" id="PF14303"/>
    </source>
</evidence>
<feature type="compositionally biased region" description="Polar residues" evidence="1">
    <location>
        <begin position="1"/>
        <end position="13"/>
    </location>
</feature>
<dbReference type="Proteomes" id="UP001234581">
    <property type="component" value="Unassembled WGS sequence"/>
</dbReference>
<accession>A0AAD7USE2</accession>
<feature type="domain" description="No apical meristem-associated C-terminal" evidence="2">
    <location>
        <begin position="198"/>
        <end position="273"/>
    </location>
</feature>
<evidence type="ECO:0000313" key="5">
    <source>
        <dbReference type="Proteomes" id="UP001234581"/>
    </source>
</evidence>
<dbReference type="PANTHER" id="PTHR45125">
    <property type="entry name" value="F21J9.4-RELATED"/>
    <property type="match status" value="1"/>
</dbReference>
<organism evidence="4 5">
    <name type="scientific">Lichtheimia ornata</name>
    <dbReference type="NCBI Taxonomy" id="688661"/>
    <lineage>
        <taxon>Eukaryota</taxon>
        <taxon>Fungi</taxon>
        <taxon>Fungi incertae sedis</taxon>
        <taxon>Mucoromycota</taxon>
        <taxon>Mucoromycotina</taxon>
        <taxon>Mucoromycetes</taxon>
        <taxon>Mucorales</taxon>
        <taxon>Lichtheimiaceae</taxon>
        <taxon>Lichtheimia</taxon>
    </lineage>
</organism>
<dbReference type="EMBL" id="JARTCD010000297">
    <property type="protein sequence ID" value="KAJ8651324.1"/>
    <property type="molecule type" value="Genomic_DNA"/>
</dbReference>
<dbReference type="InterPro" id="IPR029466">
    <property type="entry name" value="NAM-associated_C"/>
</dbReference>
<comment type="caution">
    <text evidence="4">The sequence shown here is derived from an EMBL/GenBank/DDBJ whole genome shotgun (WGS) entry which is preliminary data.</text>
</comment>
<evidence type="ECO:0000256" key="1">
    <source>
        <dbReference type="SAM" id="MobiDB-lite"/>
    </source>
</evidence>
<dbReference type="GeneID" id="83219867"/>